<keyword evidence="2" id="KW-0460">Magnesium</keyword>
<dbReference type="RefSeq" id="WP_110016574.1">
    <property type="nucleotide sequence ID" value="NZ_QGTJ01000001.1"/>
</dbReference>
<keyword evidence="4" id="KW-1185">Reference proteome</keyword>
<comment type="caution">
    <text evidence="3">The sequence shown here is derived from an EMBL/GenBank/DDBJ whole genome shotgun (WGS) entry which is preliminary data.</text>
</comment>
<accession>A0A317N0W9</accession>
<dbReference type="EMBL" id="QGTJ01000001">
    <property type="protein sequence ID" value="PWV65568.1"/>
    <property type="molecule type" value="Genomic_DNA"/>
</dbReference>
<feature type="binding site" evidence="2">
    <location>
        <position position="21"/>
    </location>
    <ligand>
        <name>Mg(2+)</name>
        <dbReference type="ChEBI" id="CHEBI:18420"/>
    </ligand>
</feature>
<dbReference type="Gene3D" id="1.10.150.240">
    <property type="entry name" value="Putative phosphatase, domain 2"/>
    <property type="match status" value="1"/>
</dbReference>
<comment type="catalytic activity">
    <reaction evidence="2">
        <text>phosphonoacetaldehyde + H2O = acetaldehyde + phosphate + H(+)</text>
        <dbReference type="Rhea" id="RHEA:18905"/>
        <dbReference type="ChEBI" id="CHEBI:15343"/>
        <dbReference type="ChEBI" id="CHEBI:15377"/>
        <dbReference type="ChEBI" id="CHEBI:15378"/>
        <dbReference type="ChEBI" id="CHEBI:43474"/>
        <dbReference type="ChEBI" id="CHEBI:58383"/>
        <dbReference type="EC" id="3.11.1.1"/>
    </reaction>
</comment>
<dbReference type="GO" id="GO:0000287">
    <property type="term" value="F:magnesium ion binding"/>
    <property type="evidence" value="ECO:0007669"/>
    <property type="project" value="UniProtKB-UniRule"/>
</dbReference>
<dbReference type="SFLD" id="SFLDS00003">
    <property type="entry name" value="Haloacid_Dehalogenase"/>
    <property type="match status" value="1"/>
</dbReference>
<feature type="active site" description="Nucleophile" evidence="2">
    <location>
        <position position="19"/>
    </location>
</feature>
<evidence type="ECO:0000313" key="4">
    <source>
        <dbReference type="Proteomes" id="UP000246569"/>
    </source>
</evidence>
<dbReference type="Pfam" id="PF00702">
    <property type="entry name" value="Hydrolase"/>
    <property type="match status" value="1"/>
</dbReference>
<dbReference type="GO" id="GO:0019700">
    <property type="term" value="P:organic phosphonate catabolic process"/>
    <property type="evidence" value="ECO:0007669"/>
    <property type="project" value="InterPro"/>
</dbReference>
<dbReference type="NCBIfam" id="TIGR01509">
    <property type="entry name" value="HAD-SF-IA-v3"/>
    <property type="match status" value="1"/>
</dbReference>
<feature type="active site" description="Schiff-base intermediate with substrate" evidence="2">
    <location>
        <position position="60"/>
    </location>
</feature>
<dbReference type="InterPro" id="IPR050155">
    <property type="entry name" value="HAD-like_hydrolase_sf"/>
</dbReference>
<comment type="function">
    <text evidence="2">Involved in phosphonate degradation.</text>
</comment>
<dbReference type="SFLD" id="SFLDG01135">
    <property type="entry name" value="C1.5.6:_HAD__Beta-PGM__Phospha"/>
    <property type="match status" value="1"/>
</dbReference>
<dbReference type="GO" id="GO:0008967">
    <property type="term" value="F:phosphoglycolate phosphatase activity"/>
    <property type="evidence" value="ECO:0007669"/>
    <property type="project" value="TreeGrafter"/>
</dbReference>
<name>A0A317N0W9_9GAMM</name>
<evidence type="ECO:0000256" key="2">
    <source>
        <dbReference type="HAMAP-Rule" id="MF_01375"/>
    </source>
</evidence>
<dbReference type="GO" id="GO:0006281">
    <property type="term" value="P:DNA repair"/>
    <property type="evidence" value="ECO:0007669"/>
    <property type="project" value="TreeGrafter"/>
</dbReference>
<dbReference type="HAMAP" id="MF_01375">
    <property type="entry name" value="PhnX"/>
    <property type="match status" value="1"/>
</dbReference>
<comment type="subunit">
    <text evidence="2">Homodimer.</text>
</comment>
<feature type="binding site" evidence="2">
    <location>
        <position position="192"/>
    </location>
    <ligand>
        <name>Mg(2+)</name>
        <dbReference type="ChEBI" id="CHEBI:18420"/>
    </ligand>
</feature>
<dbReference type="NCBIfam" id="TIGR01422">
    <property type="entry name" value="phosphonatase"/>
    <property type="match status" value="1"/>
</dbReference>
<keyword evidence="2 3" id="KW-0378">Hydrolase</keyword>
<dbReference type="InterPro" id="IPR023214">
    <property type="entry name" value="HAD_sf"/>
</dbReference>
<dbReference type="OrthoDB" id="5504491at2"/>
<comment type="similarity">
    <text evidence="2">Belongs to the HAD-like hydrolase superfamily. PhnX family.</text>
</comment>
<sequence>MTYRYQRRYSGPVRAVILDWAGTTVDFGSLAPVTAFCELFARHGVAISSAEARGPMGSEKREHIRQLLTAPRIASAWHARNGAIDAAGIDALYAEFIPLQLAVLEASGVPVPGALEAIGALRERGIAIGANTGYSREMLDIVARVAAHHGYRPDSNVCATEVPRGRPWPHMSLKNAIELGVDCVQACVKVDDTVPGIEEGLNAGMWTVAVAVSGNELGLDLPSWDALAEAEQQRLAAAARNRLARCGAHYVIDSIAELPAVVADIDARLGRGEQP</sequence>
<dbReference type="PANTHER" id="PTHR43434">
    <property type="entry name" value="PHOSPHOGLYCOLATE PHOSPHATASE"/>
    <property type="match status" value="1"/>
</dbReference>
<dbReference type="SFLD" id="SFLDG01129">
    <property type="entry name" value="C1.5:_HAD__Beta-PGM__Phosphata"/>
    <property type="match status" value="1"/>
</dbReference>
<dbReference type="InterPro" id="IPR036412">
    <property type="entry name" value="HAD-like_sf"/>
</dbReference>
<dbReference type="InterPro" id="IPR006439">
    <property type="entry name" value="HAD-SF_hydro_IA"/>
</dbReference>
<dbReference type="InterPro" id="IPR006323">
    <property type="entry name" value="Phosphonoacetald_hydro"/>
</dbReference>
<protein>
    <recommendedName>
        <fullName evidence="2">Phosphonoacetaldehyde hydrolase</fullName>
        <shortName evidence="2">Phosphonatase</shortName>
        <ecNumber evidence="2">3.11.1.1</ecNumber>
    </recommendedName>
    <alternativeName>
        <fullName evidence="2">Phosphonoacetaldehyde phosphonohydrolase</fullName>
    </alternativeName>
</protein>
<dbReference type="EC" id="3.11.1.1" evidence="2"/>
<keyword evidence="1 2" id="KW-0704">Schiff base</keyword>
<evidence type="ECO:0000256" key="1">
    <source>
        <dbReference type="ARBA" id="ARBA00023270"/>
    </source>
</evidence>
<proteinExistence type="inferred from homology"/>
<reference evidence="3 4" key="1">
    <citation type="submission" date="2018-05" db="EMBL/GenBank/DDBJ databases">
        <title>Genomic Encyclopedia of Type Strains, Phase IV (KMG-IV): sequencing the most valuable type-strain genomes for metagenomic binning, comparative biology and taxonomic classification.</title>
        <authorList>
            <person name="Goeker M."/>
        </authorList>
    </citation>
    <scope>NUCLEOTIDE SEQUENCE [LARGE SCALE GENOMIC DNA]</scope>
    <source>
        <strain evidence="3 4">DSM 23606</strain>
    </source>
</reference>
<comment type="cofactor">
    <cofactor evidence="2">
        <name>Mg(2+)</name>
        <dbReference type="ChEBI" id="CHEBI:18420"/>
    </cofactor>
    <text evidence="2">Binds 1 Mg(2+) ion per subunit.</text>
</comment>
<dbReference type="AlphaFoldDB" id="A0A317N0W9"/>
<dbReference type="Proteomes" id="UP000246569">
    <property type="component" value="Unassembled WGS sequence"/>
</dbReference>
<dbReference type="GO" id="GO:0050194">
    <property type="term" value="F:phosphonoacetaldehyde hydrolase activity"/>
    <property type="evidence" value="ECO:0007669"/>
    <property type="project" value="UniProtKB-UniRule"/>
</dbReference>
<dbReference type="GO" id="GO:0005829">
    <property type="term" value="C:cytosol"/>
    <property type="evidence" value="ECO:0007669"/>
    <property type="project" value="TreeGrafter"/>
</dbReference>
<organism evidence="3 4">
    <name type="scientific">Plasticicumulans acidivorans</name>
    <dbReference type="NCBI Taxonomy" id="886464"/>
    <lineage>
        <taxon>Bacteria</taxon>
        <taxon>Pseudomonadati</taxon>
        <taxon>Pseudomonadota</taxon>
        <taxon>Gammaproteobacteria</taxon>
        <taxon>Candidatus Competibacteraceae</taxon>
        <taxon>Plasticicumulans</taxon>
    </lineage>
</organism>
<dbReference type="InterPro" id="IPR023198">
    <property type="entry name" value="PGP-like_dom2"/>
</dbReference>
<dbReference type="Gene3D" id="3.40.50.1000">
    <property type="entry name" value="HAD superfamily/HAD-like"/>
    <property type="match status" value="1"/>
</dbReference>
<evidence type="ECO:0000313" key="3">
    <source>
        <dbReference type="EMBL" id="PWV65568.1"/>
    </source>
</evidence>
<feature type="binding site" evidence="2">
    <location>
        <position position="19"/>
    </location>
    <ligand>
        <name>Mg(2+)</name>
        <dbReference type="ChEBI" id="CHEBI:18420"/>
    </ligand>
</feature>
<gene>
    <name evidence="2" type="primary">phnX</name>
    <name evidence="3" type="ORF">C7443_10152</name>
</gene>
<keyword evidence="2" id="KW-0479">Metal-binding</keyword>
<dbReference type="PANTHER" id="PTHR43434:SF19">
    <property type="entry name" value="PHOSPHONOACETALDEHYDE HYDROLASE"/>
    <property type="match status" value="1"/>
</dbReference>
<dbReference type="SUPFAM" id="SSF56784">
    <property type="entry name" value="HAD-like"/>
    <property type="match status" value="1"/>
</dbReference>